<evidence type="ECO:0000259" key="1">
    <source>
        <dbReference type="Pfam" id="PF14420"/>
    </source>
</evidence>
<evidence type="ECO:0000313" key="2">
    <source>
        <dbReference type="EMBL" id="KAJ9150675.1"/>
    </source>
</evidence>
<comment type="caution">
    <text evidence="2">The sequence shown here is derived from an EMBL/GenBank/DDBJ whole genome shotgun (WGS) entry which is preliminary data.</text>
</comment>
<reference evidence="2" key="1">
    <citation type="submission" date="2022-07" db="EMBL/GenBank/DDBJ databases">
        <title>Fungi with potential for degradation of polypropylene.</title>
        <authorList>
            <person name="Gostincar C."/>
        </authorList>
    </citation>
    <scope>NUCLEOTIDE SEQUENCE</scope>
    <source>
        <strain evidence="2">EXF-13308</strain>
    </source>
</reference>
<feature type="domain" description="Clr5" evidence="1">
    <location>
        <begin position="29"/>
        <end position="81"/>
    </location>
</feature>
<evidence type="ECO:0000313" key="3">
    <source>
        <dbReference type="Proteomes" id="UP001174694"/>
    </source>
</evidence>
<dbReference type="PANTHER" id="PTHR38788:SF3">
    <property type="entry name" value="CLR5 DOMAIN-CONTAINING PROTEIN"/>
    <property type="match status" value="1"/>
</dbReference>
<dbReference type="Pfam" id="PF14420">
    <property type="entry name" value="Clr5"/>
    <property type="match status" value="1"/>
</dbReference>
<dbReference type="Proteomes" id="UP001174694">
    <property type="component" value="Unassembled WGS sequence"/>
</dbReference>
<sequence>MKGPILAPRPTSPVVSLVPKPQSVLAHSDLEWATVYPEIERLYVRERRKLRHVMQYMESEHGFKATEQMYKKRFTKWGFQKNSRRSTATVHPLKTKGVCRRVANRKSSPATPPVSMPAVPGFHKNDGLTLLFLTSVRTWNAGFFDSVQFSDGFLASQQSRLLTGPPRLSNSQEINFAFKLVINLLDRGHGDLAGRMARKAFLLVEDMLTLEPPVLLWNLLDMMHYMVTLGHAQLFHILLAHLIALADGQMPESHPFPTMLRGLWRLTASLGTLAPTSSNSLSSSSVPCSFDHDGTTTNDNPWLLSRVLQSLLEQAWTLNAEIFFNNFDPRLFPLYFRVPWDSCSISFPATVVGTAGQWFSQIEAQQMLIATAMAHLSGGQPANTAVEEDRLMGRLLTPRMDASPPQDYEMLRTSSIAALQERADSIFGKAPTFNREAALLLRMLAGLATAKVLDGSPAAIQQSGTADFMTTKVPRLHAGNVACAIRTLLDLAAENGGDDTGSSLGDAERIRAIVALRGYADGETAPQVVREMWLLQDALVAAGEYGEAKEVERDAYRRMEKYIQDIPVDSV</sequence>
<name>A0AA38RU89_9PEZI</name>
<organism evidence="2 3">
    <name type="scientific">Pleurostoma richardsiae</name>
    <dbReference type="NCBI Taxonomy" id="41990"/>
    <lineage>
        <taxon>Eukaryota</taxon>
        <taxon>Fungi</taxon>
        <taxon>Dikarya</taxon>
        <taxon>Ascomycota</taxon>
        <taxon>Pezizomycotina</taxon>
        <taxon>Sordariomycetes</taxon>
        <taxon>Sordariomycetidae</taxon>
        <taxon>Calosphaeriales</taxon>
        <taxon>Pleurostomataceae</taxon>
        <taxon>Pleurostoma</taxon>
    </lineage>
</organism>
<dbReference type="PANTHER" id="PTHR38788">
    <property type="entry name" value="CLR5 DOMAIN-CONTAINING PROTEIN"/>
    <property type="match status" value="1"/>
</dbReference>
<dbReference type="EMBL" id="JANBVO010000007">
    <property type="protein sequence ID" value="KAJ9150675.1"/>
    <property type="molecule type" value="Genomic_DNA"/>
</dbReference>
<proteinExistence type="predicted"/>
<keyword evidence="3" id="KW-1185">Reference proteome</keyword>
<dbReference type="AlphaFoldDB" id="A0AA38RU89"/>
<accession>A0AA38RU89</accession>
<gene>
    <name evidence="2" type="ORF">NKR23_g3426</name>
</gene>
<protein>
    <recommendedName>
        <fullName evidence="1">Clr5 domain-containing protein</fullName>
    </recommendedName>
</protein>
<dbReference type="InterPro" id="IPR025676">
    <property type="entry name" value="Clr5_dom"/>
</dbReference>